<accession>A0A9Q9Y969</accession>
<sequence>MNNTTVSLPASEEALVRSSHNHLGKHFTFKPDVDCPRYQSVIAKAMMPPDRPQTKEAEPKKQKILHLPTDNLNKALSSLGLSLEDLELLSHCPDNQLTTENLPFIIQNIQQRKGTKNVKYGHATWNSSDQVESSRESPYAHGEQRNQKIINGAWQESHSHRSLSPERSRPSELIHEHFSTQSKTLKRIRHASGRGSNSFLKRLQHGLAEVTKWRPGSVYVPPRSKKYLPLTMA</sequence>
<name>A0A9Q9Y969_CYPCA</name>
<organism evidence="1">
    <name type="scientific">Cyprinus carpio</name>
    <name type="common">Common carp</name>
    <dbReference type="NCBI Taxonomy" id="7962"/>
    <lineage>
        <taxon>Eukaryota</taxon>
        <taxon>Metazoa</taxon>
        <taxon>Chordata</taxon>
        <taxon>Craniata</taxon>
        <taxon>Vertebrata</taxon>
        <taxon>Euteleostomi</taxon>
        <taxon>Actinopterygii</taxon>
        <taxon>Neopterygii</taxon>
        <taxon>Teleostei</taxon>
        <taxon>Ostariophysi</taxon>
        <taxon>Cypriniformes</taxon>
        <taxon>Cyprinidae</taxon>
        <taxon>Cyprininae</taxon>
        <taxon>Cyprinus</taxon>
    </lineage>
</organism>
<dbReference type="Proteomes" id="UP001155660">
    <property type="component" value="Chromosome A1"/>
</dbReference>
<proteinExistence type="predicted"/>
<dbReference type="RefSeq" id="XP_042615545.1">
    <property type="nucleotide sequence ID" value="XM_042759611.1"/>
</dbReference>
<gene>
    <name evidence="1" type="primary">LOC122145584</name>
</gene>
<evidence type="ECO:0000313" key="1">
    <source>
        <dbReference type="RefSeq" id="XP_042615545.1"/>
    </source>
</evidence>
<protein>
    <submittedName>
        <fullName evidence="1">Uncharacterized protein LOC122145584</fullName>
    </submittedName>
</protein>
<dbReference type="GeneID" id="122145584"/>
<reference evidence="1" key="1">
    <citation type="submission" date="2025-08" db="UniProtKB">
        <authorList>
            <consortium name="RefSeq"/>
        </authorList>
    </citation>
    <scope>IDENTIFICATION</scope>
    <source>
        <tissue evidence="1">Muscle</tissue>
    </source>
</reference>
<dbReference type="AlphaFoldDB" id="A0A9Q9Y969"/>
<dbReference type="KEGG" id="ccar:122145584"/>